<dbReference type="AlphaFoldDB" id="A0AAV9M2G8"/>
<keyword evidence="2" id="KW-1185">Reference proteome</keyword>
<dbReference type="InterPro" id="IPR006740">
    <property type="entry name" value="DUF604"/>
</dbReference>
<name>A0AAV9M2G8_9SOLN</name>
<organism evidence="1 2">
    <name type="scientific">Solanum pinnatisectum</name>
    <name type="common">tansyleaf nightshade</name>
    <dbReference type="NCBI Taxonomy" id="50273"/>
    <lineage>
        <taxon>Eukaryota</taxon>
        <taxon>Viridiplantae</taxon>
        <taxon>Streptophyta</taxon>
        <taxon>Embryophyta</taxon>
        <taxon>Tracheophyta</taxon>
        <taxon>Spermatophyta</taxon>
        <taxon>Magnoliopsida</taxon>
        <taxon>eudicotyledons</taxon>
        <taxon>Gunneridae</taxon>
        <taxon>Pentapetalae</taxon>
        <taxon>asterids</taxon>
        <taxon>lamiids</taxon>
        <taxon>Solanales</taxon>
        <taxon>Solanaceae</taxon>
        <taxon>Solanoideae</taxon>
        <taxon>Solaneae</taxon>
        <taxon>Solanum</taxon>
    </lineage>
</organism>
<dbReference type="EMBL" id="JAWPEI010000003">
    <property type="protein sequence ID" value="KAK4730872.1"/>
    <property type="molecule type" value="Genomic_DNA"/>
</dbReference>
<comment type="caution">
    <text evidence="1">The sequence shown here is derived from an EMBL/GenBank/DDBJ whole genome shotgun (WGS) entry which is preliminary data.</text>
</comment>
<dbReference type="Proteomes" id="UP001311915">
    <property type="component" value="Unassembled WGS sequence"/>
</dbReference>
<proteinExistence type="predicted"/>
<accession>A0AAV9M2G8</accession>
<gene>
    <name evidence="1" type="ORF">R3W88_023860</name>
</gene>
<dbReference type="Pfam" id="PF04646">
    <property type="entry name" value="DUF604"/>
    <property type="match status" value="1"/>
</dbReference>
<dbReference type="Gene3D" id="3.90.550.50">
    <property type="match status" value="1"/>
</dbReference>
<protein>
    <submittedName>
        <fullName evidence="1">Uncharacterized protein</fullName>
    </submittedName>
</protein>
<dbReference type="PANTHER" id="PTHR10811">
    <property type="entry name" value="FRINGE-RELATED"/>
    <property type="match status" value="1"/>
</dbReference>
<sequence length="443" mass="50720">MKGFLIIISLVASISLIIFFTTHFSKNVVVTHNNKEKYIIKEEETNISHILFGIGGTNVTRGFVWLDQEPHENEPWPETSPPYRVSQDTSGFEYNCWLGNRLVGAELGTQGVYLNFFFFFFYIYSFLMGDDDTIFFTENLVAILGKYDHNQMYYIGGNSESVEQNVVCSYSMAFGGGGIAISHPLAAELVKILDDQRIGGCMAEIGVPLTHELGFHQVGSPRGLLAAHPVAPLVSLHHLGTLRPLFPSMNRLDSVKKLVKSYEKARVERNWSFSVSLGYTVQLYPWLMNAKEFGLPMQTFKTWLGSKEPFTFDTRPNYVDPCKRPIEFYLDKDDSNKKCENQKYKSTLTIHMVNVTAPILSPLVWRQAPRRQCCEVIDVIGGVINMKIRSCNQWEAVTVPFHDKYGDFAYNQKIIQSVMNKTRNLELIIEKQKRKRKRKEETF</sequence>
<evidence type="ECO:0000313" key="1">
    <source>
        <dbReference type="EMBL" id="KAK4730872.1"/>
    </source>
</evidence>
<reference evidence="1 2" key="1">
    <citation type="submission" date="2023-10" db="EMBL/GenBank/DDBJ databases">
        <title>Genome-Wide Identification Analysis in wild type Solanum Pinnatisectum Reveals Some Genes Defensing Phytophthora Infestans.</title>
        <authorList>
            <person name="Sun C."/>
        </authorList>
    </citation>
    <scope>NUCLEOTIDE SEQUENCE [LARGE SCALE GENOMIC DNA]</scope>
    <source>
        <strain evidence="1">LQN</strain>
        <tissue evidence="1">Leaf</tissue>
    </source>
</reference>
<evidence type="ECO:0000313" key="2">
    <source>
        <dbReference type="Proteomes" id="UP001311915"/>
    </source>
</evidence>